<name>A0LC96_MAGMM</name>
<evidence type="ECO:0000256" key="3">
    <source>
        <dbReference type="ARBA" id="ARBA00022764"/>
    </source>
</evidence>
<dbReference type="STRING" id="156889.Mmc1_3099"/>
<dbReference type="PANTHER" id="PTHR36307:SF1">
    <property type="entry name" value="FLAGELLA BASAL BODY P-RING FORMATION PROTEIN FLGA"/>
    <property type="match status" value="1"/>
</dbReference>
<dbReference type="NCBIfam" id="TIGR03170">
    <property type="entry name" value="flgA_cterm"/>
    <property type="match status" value="1"/>
</dbReference>
<dbReference type="InterPro" id="IPR017585">
    <property type="entry name" value="SAF_FlgA"/>
</dbReference>
<evidence type="ECO:0000256" key="2">
    <source>
        <dbReference type="ARBA" id="ARBA00022729"/>
    </source>
</evidence>
<dbReference type="AlphaFoldDB" id="A0LC96"/>
<dbReference type="InterPro" id="IPR013974">
    <property type="entry name" value="SAF"/>
</dbReference>
<dbReference type="Proteomes" id="UP000002586">
    <property type="component" value="Chromosome"/>
</dbReference>
<sequence precursor="true">MKKSIITLITLMVSLLWVSMAGAQVLSRYEMAQEAGVKLQDLLRLHHPSLESHSLYFPRNLQLPEGEVDLQLDTMRLEDRPGRQTVPVTVLVDGTAQAVVDAVVVIRKNVTVAVLKRQLKRDDIVALGDIDWQTIQISREGFRYVSDVREIVGKAASRPVRANIALQASWFEEPVAVERGDRVRVLLKDGALVINTVGVAGKDGRVGEAILVRNLSSNKSFLARVMAPGQVVAEGL</sequence>
<keyword evidence="4" id="KW-1005">Bacterial flagellum biogenesis</keyword>
<evidence type="ECO:0000259" key="5">
    <source>
        <dbReference type="SMART" id="SM00858"/>
    </source>
</evidence>
<dbReference type="KEGG" id="mgm:Mmc1_3099"/>
<feature type="domain" description="SAF" evidence="5">
    <location>
        <begin position="110"/>
        <end position="172"/>
    </location>
</feature>
<dbReference type="eggNOG" id="COG1261">
    <property type="taxonomic scope" value="Bacteria"/>
</dbReference>
<dbReference type="EMBL" id="CP000471">
    <property type="protein sequence ID" value="ABK45589.1"/>
    <property type="molecule type" value="Genomic_DNA"/>
</dbReference>
<dbReference type="GO" id="GO:0042597">
    <property type="term" value="C:periplasmic space"/>
    <property type="evidence" value="ECO:0007669"/>
    <property type="project" value="UniProtKB-SubCell"/>
</dbReference>
<evidence type="ECO:0000313" key="6">
    <source>
        <dbReference type="EMBL" id="ABK45589.1"/>
    </source>
</evidence>
<dbReference type="PANTHER" id="PTHR36307">
    <property type="entry name" value="FLAGELLA BASAL BODY P-RING FORMATION PROTEIN FLGA"/>
    <property type="match status" value="1"/>
</dbReference>
<dbReference type="HOGENOM" id="CLU_1174281_0_0_5"/>
<dbReference type="InterPro" id="IPR039246">
    <property type="entry name" value="Flagellar_FlgA"/>
</dbReference>
<reference evidence="7" key="1">
    <citation type="journal article" date="2009" name="Appl. Environ. Microbiol.">
        <title>Complete genome sequence of the chemolithoautotrophic marine magnetotactic coccus strain MC-1.</title>
        <authorList>
            <person name="Schubbe S."/>
            <person name="Williams T.J."/>
            <person name="Xie G."/>
            <person name="Kiss H.E."/>
            <person name="Brettin T.S."/>
            <person name="Martinez D."/>
            <person name="Ross C.A."/>
            <person name="Schuler D."/>
            <person name="Cox B.L."/>
            <person name="Nealson K.H."/>
            <person name="Bazylinski D.A."/>
        </authorList>
    </citation>
    <scope>NUCLEOTIDE SEQUENCE [LARGE SCALE GENOMIC DNA]</scope>
    <source>
        <strain evidence="7">ATCC BAA-1437 / JCM 17883 / MC-1</strain>
    </source>
</reference>
<comment type="similarity">
    <text evidence="4">Belongs to the FlgA family.</text>
</comment>
<protein>
    <recommendedName>
        <fullName evidence="4">Flagella basal body P-ring formation protein FlgA</fullName>
    </recommendedName>
</protein>
<accession>A0LC96</accession>
<comment type="subcellular location">
    <subcellularLocation>
        <location evidence="1 4">Periplasm</location>
    </subcellularLocation>
</comment>
<keyword evidence="6" id="KW-0969">Cilium</keyword>
<keyword evidence="6" id="KW-0966">Cell projection</keyword>
<dbReference type="RefSeq" id="WP_011714652.1">
    <property type="nucleotide sequence ID" value="NC_008576.1"/>
</dbReference>
<keyword evidence="3 4" id="KW-0574">Periplasm</keyword>
<keyword evidence="7" id="KW-1185">Reference proteome</keyword>
<dbReference type="Gene3D" id="2.30.30.760">
    <property type="match status" value="1"/>
</dbReference>
<keyword evidence="6" id="KW-0282">Flagellum</keyword>
<dbReference type="Gene3D" id="3.90.1210.10">
    <property type="entry name" value="Antifreeze-like/N-acetylneuraminic acid synthase C-terminal domain"/>
    <property type="match status" value="1"/>
</dbReference>
<dbReference type="SMART" id="SM00858">
    <property type="entry name" value="SAF"/>
    <property type="match status" value="1"/>
</dbReference>
<evidence type="ECO:0000256" key="1">
    <source>
        <dbReference type="ARBA" id="ARBA00004418"/>
    </source>
</evidence>
<evidence type="ECO:0000256" key="4">
    <source>
        <dbReference type="RuleBase" id="RU362063"/>
    </source>
</evidence>
<dbReference type="OrthoDB" id="1669037at2"/>
<evidence type="ECO:0000313" key="7">
    <source>
        <dbReference type="Proteomes" id="UP000002586"/>
    </source>
</evidence>
<proteinExistence type="inferred from homology"/>
<dbReference type="GO" id="GO:0044780">
    <property type="term" value="P:bacterial-type flagellum assembly"/>
    <property type="evidence" value="ECO:0007669"/>
    <property type="project" value="InterPro"/>
</dbReference>
<comment type="function">
    <text evidence="4">Involved in the assembly process of the P-ring formation. It may associate with FlgF on the rod constituting a structure essential for the P-ring assembly or may act as a modulator protein for the P-ring assembly.</text>
</comment>
<dbReference type="Pfam" id="PF13144">
    <property type="entry name" value="ChapFlgA"/>
    <property type="match status" value="1"/>
</dbReference>
<gene>
    <name evidence="6" type="ordered locus">Mmc1_3099</name>
</gene>
<reference evidence="6 7" key="2">
    <citation type="journal article" date="2012" name="Int. J. Syst. Evol. Microbiol.">
        <title>Magnetococcus marinus gen. nov., sp. nov., a marine, magnetotactic bacterium that represents a novel lineage (Magnetococcaceae fam. nov.; Magnetococcales ord. nov.) at the base of the Alphaproteobacteria.</title>
        <authorList>
            <person name="Bazylinski D.A."/>
            <person name="Williams T.J."/>
            <person name="Lefevre C.T."/>
            <person name="Berg R.J."/>
            <person name="Zhang C.L."/>
            <person name="Bowser S.S."/>
            <person name="Dean A.J."/>
            <person name="Beveridge T.J."/>
        </authorList>
    </citation>
    <scope>NUCLEOTIDE SEQUENCE [LARGE SCALE GENOMIC DNA]</scope>
    <source>
        <strain evidence="7">ATCC BAA-1437 / JCM 17883 / MC-1</strain>
    </source>
</reference>
<keyword evidence="2" id="KW-0732">Signal</keyword>
<dbReference type="CDD" id="cd11614">
    <property type="entry name" value="SAF_CpaB_FlgA_like"/>
    <property type="match status" value="1"/>
</dbReference>
<organism evidence="6 7">
    <name type="scientific">Magnetococcus marinus (strain ATCC BAA-1437 / JCM 17883 / MC-1)</name>
    <dbReference type="NCBI Taxonomy" id="156889"/>
    <lineage>
        <taxon>Bacteria</taxon>
        <taxon>Pseudomonadati</taxon>
        <taxon>Pseudomonadota</taxon>
        <taxon>Magnetococcia</taxon>
        <taxon>Magnetococcales</taxon>
        <taxon>Magnetococcaceae</taxon>
        <taxon>Magnetococcus</taxon>
    </lineage>
</organism>